<keyword evidence="3" id="KW-1185">Reference proteome</keyword>
<accession>A0A445C4Z2</accession>
<protein>
    <submittedName>
        <fullName evidence="2">Uncharacterized protein</fullName>
    </submittedName>
</protein>
<organism evidence="2 3">
    <name type="scientific">Arachis hypogaea</name>
    <name type="common">Peanut</name>
    <dbReference type="NCBI Taxonomy" id="3818"/>
    <lineage>
        <taxon>Eukaryota</taxon>
        <taxon>Viridiplantae</taxon>
        <taxon>Streptophyta</taxon>
        <taxon>Embryophyta</taxon>
        <taxon>Tracheophyta</taxon>
        <taxon>Spermatophyta</taxon>
        <taxon>Magnoliopsida</taxon>
        <taxon>eudicotyledons</taxon>
        <taxon>Gunneridae</taxon>
        <taxon>Pentapetalae</taxon>
        <taxon>rosids</taxon>
        <taxon>fabids</taxon>
        <taxon>Fabales</taxon>
        <taxon>Fabaceae</taxon>
        <taxon>Papilionoideae</taxon>
        <taxon>50 kb inversion clade</taxon>
        <taxon>dalbergioids sensu lato</taxon>
        <taxon>Dalbergieae</taxon>
        <taxon>Pterocarpus clade</taxon>
        <taxon>Arachis</taxon>
    </lineage>
</organism>
<dbReference type="EMBL" id="SDMP01000007">
    <property type="protein sequence ID" value="RYR45970.1"/>
    <property type="molecule type" value="Genomic_DNA"/>
</dbReference>
<name>A0A445C4Z2_ARAHY</name>
<comment type="caution">
    <text evidence="2">The sequence shown here is derived from an EMBL/GenBank/DDBJ whole genome shotgun (WGS) entry which is preliminary data.</text>
</comment>
<gene>
    <name evidence="2" type="ORF">Ahy_A07g031739</name>
</gene>
<feature type="compositionally biased region" description="Polar residues" evidence="1">
    <location>
        <begin position="79"/>
        <end position="97"/>
    </location>
</feature>
<proteinExistence type="predicted"/>
<feature type="region of interest" description="Disordered" evidence="1">
    <location>
        <begin position="79"/>
        <end position="104"/>
    </location>
</feature>
<evidence type="ECO:0000313" key="3">
    <source>
        <dbReference type="Proteomes" id="UP000289738"/>
    </source>
</evidence>
<reference evidence="2 3" key="1">
    <citation type="submission" date="2019-01" db="EMBL/GenBank/DDBJ databases">
        <title>Sequencing of cultivated peanut Arachis hypogaea provides insights into genome evolution and oil improvement.</title>
        <authorList>
            <person name="Chen X."/>
        </authorList>
    </citation>
    <scope>NUCLEOTIDE SEQUENCE [LARGE SCALE GENOMIC DNA]</scope>
    <source>
        <strain evidence="3">cv. Fuhuasheng</strain>
        <tissue evidence="2">Leaves</tissue>
    </source>
</reference>
<evidence type="ECO:0000313" key="2">
    <source>
        <dbReference type="EMBL" id="RYR45970.1"/>
    </source>
</evidence>
<dbReference type="Proteomes" id="UP000289738">
    <property type="component" value="Chromosome A07"/>
</dbReference>
<evidence type="ECO:0000256" key="1">
    <source>
        <dbReference type="SAM" id="MobiDB-lite"/>
    </source>
</evidence>
<dbReference type="AlphaFoldDB" id="A0A445C4Z2"/>
<sequence>MNLQKLLALVSDSLGNLKKMCYILLRSSYNNSMTKIQDMLPSTCFSHMMNSFEPKRTPGSTFPCTAMFGPNLFRPSAMSTVQSKLTTSTPVNASLSSKPPEPLA</sequence>